<name>A0AAV5D3W2_ELECO</name>
<protein>
    <submittedName>
        <fullName evidence="2">Uncharacterized protein</fullName>
    </submittedName>
</protein>
<dbReference type="AlphaFoldDB" id="A0AAV5D3W2"/>
<feature type="compositionally biased region" description="Polar residues" evidence="1">
    <location>
        <begin position="96"/>
        <end position="110"/>
    </location>
</feature>
<feature type="region of interest" description="Disordered" evidence="1">
    <location>
        <begin position="1"/>
        <end position="115"/>
    </location>
</feature>
<evidence type="ECO:0000313" key="2">
    <source>
        <dbReference type="EMBL" id="GJN05073.1"/>
    </source>
</evidence>
<proteinExistence type="predicted"/>
<sequence length="238" mass="26210">MEMSPTTTGSKEEEITGDHALIGKRAIADEEAVGDSADKQHPSRRSRSICRERSSMTTGSDEVVRGDHALTDEDAAGDGSAKDDPMTEAAAAGETTILNPAAKQNFTPEQEVTGDPALINKRTHADVEENHKQPEEAAATKKRPVFLRQCQLLKAGKKFKKVMVPVNPEVAEAMLDWPRQDMSKIDELPEGFDDLPEVFRAAILSGRDLAKKLVKEEEDILEQFRTQGHAEMEAYVLE</sequence>
<keyword evidence="3" id="KW-1185">Reference proteome</keyword>
<evidence type="ECO:0000256" key="1">
    <source>
        <dbReference type="SAM" id="MobiDB-lite"/>
    </source>
</evidence>
<gene>
    <name evidence="2" type="primary">ga22674</name>
    <name evidence="2" type="ORF">PR202_ga22674</name>
</gene>
<dbReference type="Proteomes" id="UP001054889">
    <property type="component" value="Unassembled WGS sequence"/>
</dbReference>
<reference evidence="2" key="1">
    <citation type="journal article" date="2018" name="DNA Res.">
        <title>Multiple hybrid de novo genome assembly of finger millet, an orphan allotetraploid crop.</title>
        <authorList>
            <person name="Hatakeyama M."/>
            <person name="Aluri S."/>
            <person name="Balachadran M.T."/>
            <person name="Sivarajan S.R."/>
            <person name="Patrignani A."/>
            <person name="Gruter S."/>
            <person name="Poveda L."/>
            <person name="Shimizu-Inatsugi R."/>
            <person name="Baeten J."/>
            <person name="Francoijs K.J."/>
            <person name="Nataraja K.N."/>
            <person name="Reddy Y.A.N."/>
            <person name="Phadnis S."/>
            <person name="Ravikumar R.L."/>
            <person name="Schlapbach R."/>
            <person name="Sreeman S.M."/>
            <person name="Shimizu K.K."/>
        </authorList>
    </citation>
    <scope>NUCLEOTIDE SEQUENCE</scope>
</reference>
<feature type="compositionally biased region" description="Basic and acidic residues" evidence="1">
    <location>
        <begin position="62"/>
        <end position="71"/>
    </location>
</feature>
<evidence type="ECO:0000313" key="3">
    <source>
        <dbReference type="Proteomes" id="UP001054889"/>
    </source>
</evidence>
<comment type="caution">
    <text evidence="2">The sequence shown here is derived from an EMBL/GenBank/DDBJ whole genome shotgun (WGS) entry which is preliminary data.</text>
</comment>
<dbReference type="EMBL" id="BQKI01000011">
    <property type="protein sequence ID" value="GJN05073.1"/>
    <property type="molecule type" value="Genomic_DNA"/>
</dbReference>
<accession>A0AAV5D3W2</accession>
<reference evidence="2" key="2">
    <citation type="submission" date="2021-12" db="EMBL/GenBank/DDBJ databases">
        <title>Resequencing data analysis of finger millet.</title>
        <authorList>
            <person name="Hatakeyama M."/>
            <person name="Aluri S."/>
            <person name="Balachadran M.T."/>
            <person name="Sivarajan S.R."/>
            <person name="Poveda L."/>
            <person name="Shimizu-Inatsugi R."/>
            <person name="Schlapbach R."/>
            <person name="Sreeman S.M."/>
            <person name="Shimizu K.K."/>
        </authorList>
    </citation>
    <scope>NUCLEOTIDE SEQUENCE</scope>
</reference>
<organism evidence="2 3">
    <name type="scientific">Eleusine coracana subsp. coracana</name>
    <dbReference type="NCBI Taxonomy" id="191504"/>
    <lineage>
        <taxon>Eukaryota</taxon>
        <taxon>Viridiplantae</taxon>
        <taxon>Streptophyta</taxon>
        <taxon>Embryophyta</taxon>
        <taxon>Tracheophyta</taxon>
        <taxon>Spermatophyta</taxon>
        <taxon>Magnoliopsida</taxon>
        <taxon>Liliopsida</taxon>
        <taxon>Poales</taxon>
        <taxon>Poaceae</taxon>
        <taxon>PACMAD clade</taxon>
        <taxon>Chloridoideae</taxon>
        <taxon>Cynodonteae</taxon>
        <taxon>Eleusininae</taxon>
        <taxon>Eleusine</taxon>
    </lineage>
</organism>